<comment type="caution">
    <text evidence="3">The sequence shown here is derived from an EMBL/GenBank/DDBJ whole genome shotgun (WGS) entry which is preliminary data.</text>
</comment>
<feature type="region of interest" description="Disordered" evidence="1">
    <location>
        <begin position="1"/>
        <end position="52"/>
    </location>
</feature>
<feature type="compositionally biased region" description="Basic residues" evidence="1">
    <location>
        <begin position="31"/>
        <end position="43"/>
    </location>
</feature>
<sequence length="634" mass="68382">MSPVTCPGYDKMRCHSEPKGCSNPDPLEQIKHKKKGRRFHKRAPPPPAPLQAIDPAPIIAPTDPAVAPGASISDNIDFIPTSFSPTFPPAATTTTATTAMAAKNTTLMLTSAALGSLLLLVALLLFYVCMKRRRHALSCRRRIGQLQNGMPTSSSSIFLDADEKGGKKSSEKYYYNQHQYHQYPEQQQIDTTSSASTLVAHPSNAHHRTRSAPIGFAFAKGGLRRHSDTSTKSNLNNNATTMATVSPTAVVGGYAQMGRIGRDTLGGQFQQISLVAEEAEEDDNVSHGGNGYGYGFGGYGVSSSSNSSRNRSKTVAAPTPVVSALHRSVSLSTHGHPLHGLGSGSGSGSVFNNAHYYNSRSGVRHIDDGEEVDERGIEEEEDFPHDADHDALPLPTTSRHHQLRFAEGENPHVPRHSHTSSQQQHQLQSYPYPQHIQQSNRYSVGLGYHQSHRGSISSAMEFDPSRFSTMSVMFDAKRLFTSSRPVSSSSVSAAAATAAGDAITSSGHPHHPRPPTTPDSDDSDDSDDDTVSSSSSDGGFDDLPPHQLSQHFESHNPYAVSNTMTATGEKRDCMNGDDDGSESEGESGEAVVQELGVRRHHGYPVYGQTISPLSHPPMPPQINPEWPSQDTTHQ</sequence>
<feature type="compositionally biased region" description="Low complexity" evidence="1">
    <location>
        <begin position="531"/>
        <end position="542"/>
    </location>
</feature>
<dbReference type="Proteomes" id="UP001194696">
    <property type="component" value="Unassembled WGS sequence"/>
</dbReference>
<dbReference type="EMBL" id="JAAAIM010000931">
    <property type="protein sequence ID" value="KAG0283256.1"/>
    <property type="molecule type" value="Genomic_DNA"/>
</dbReference>
<keyword evidence="2" id="KW-0472">Membrane</keyword>
<feature type="region of interest" description="Disordered" evidence="1">
    <location>
        <begin position="498"/>
        <end position="634"/>
    </location>
</feature>
<protein>
    <submittedName>
        <fullName evidence="3">Uncharacterized protein</fullName>
    </submittedName>
</protein>
<feature type="compositionally biased region" description="Acidic residues" evidence="1">
    <location>
        <begin position="519"/>
        <end position="530"/>
    </location>
</feature>
<organism evidence="3 4">
    <name type="scientific">Linnemannia gamsii</name>
    <dbReference type="NCBI Taxonomy" id="64522"/>
    <lineage>
        <taxon>Eukaryota</taxon>
        <taxon>Fungi</taxon>
        <taxon>Fungi incertae sedis</taxon>
        <taxon>Mucoromycota</taxon>
        <taxon>Mortierellomycotina</taxon>
        <taxon>Mortierellomycetes</taxon>
        <taxon>Mortierellales</taxon>
        <taxon>Mortierellaceae</taxon>
        <taxon>Linnemannia</taxon>
    </lineage>
</organism>
<evidence type="ECO:0000313" key="3">
    <source>
        <dbReference type="EMBL" id="KAG0283256.1"/>
    </source>
</evidence>
<evidence type="ECO:0000313" key="4">
    <source>
        <dbReference type="Proteomes" id="UP001194696"/>
    </source>
</evidence>
<evidence type="ECO:0000256" key="2">
    <source>
        <dbReference type="SAM" id="Phobius"/>
    </source>
</evidence>
<evidence type="ECO:0000256" key="1">
    <source>
        <dbReference type="SAM" id="MobiDB-lite"/>
    </source>
</evidence>
<accession>A0ABQ7JR13</accession>
<feature type="compositionally biased region" description="Low complexity" evidence="1">
    <location>
        <begin position="419"/>
        <end position="429"/>
    </location>
</feature>
<feature type="region of interest" description="Disordered" evidence="1">
    <location>
        <begin position="409"/>
        <end position="429"/>
    </location>
</feature>
<feature type="compositionally biased region" description="Low complexity" evidence="1">
    <location>
        <begin position="498"/>
        <end position="507"/>
    </location>
</feature>
<gene>
    <name evidence="3" type="ORF">BGZ96_012383</name>
</gene>
<name>A0ABQ7JR13_9FUNG</name>
<feature type="transmembrane region" description="Helical" evidence="2">
    <location>
        <begin position="107"/>
        <end position="130"/>
    </location>
</feature>
<keyword evidence="2" id="KW-1133">Transmembrane helix</keyword>
<keyword evidence="4" id="KW-1185">Reference proteome</keyword>
<proteinExistence type="predicted"/>
<keyword evidence="2" id="KW-0812">Transmembrane</keyword>
<feature type="compositionally biased region" description="Acidic residues" evidence="1">
    <location>
        <begin position="575"/>
        <end position="587"/>
    </location>
</feature>
<reference evidence="3 4" key="1">
    <citation type="journal article" date="2020" name="Fungal Divers.">
        <title>Resolving the Mortierellaceae phylogeny through synthesis of multi-gene phylogenetics and phylogenomics.</title>
        <authorList>
            <person name="Vandepol N."/>
            <person name="Liber J."/>
            <person name="Desiro A."/>
            <person name="Na H."/>
            <person name="Kennedy M."/>
            <person name="Barry K."/>
            <person name="Grigoriev I.V."/>
            <person name="Miller A.N."/>
            <person name="O'Donnell K."/>
            <person name="Stajich J.E."/>
            <person name="Bonito G."/>
        </authorList>
    </citation>
    <scope>NUCLEOTIDE SEQUENCE [LARGE SCALE GENOMIC DNA]</scope>
    <source>
        <strain evidence="3 4">AD045</strain>
    </source>
</reference>